<dbReference type="InterPro" id="IPR047854">
    <property type="entry name" value="RFC_lid"/>
</dbReference>
<feature type="compositionally biased region" description="Basic and acidic residues" evidence="9">
    <location>
        <begin position="409"/>
        <end position="495"/>
    </location>
</feature>
<feature type="domain" description="BRCT" evidence="10">
    <location>
        <begin position="325"/>
        <end position="406"/>
    </location>
</feature>
<dbReference type="CDD" id="cd00009">
    <property type="entry name" value="AAA"/>
    <property type="match status" value="1"/>
</dbReference>
<feature type="compositionally biased region" description="Basic and acidic residues" evidence="9">
    <location>
        <begin position="170"/>
        <end position="183"/>
    </location>
</feature>
<dbReference type="PROSITE" id="PS50172">
    <property type="entry name" value="BRCT"/>
    <property type="match status" value="1"/>
</dbReference>
<reference evidence="11" key="2">
    <citation type="journal article" date="2016" name="G3 (Bethesda)">
        <title>Genome Evolution in Three Species of Cactophilic Drosophila.</title>
        <authorList>
            <person name="Sanchez-Flores A."/>
            <person name="Penazola F."/>
            <person name="Carpinteyro-Ponce J."/>
            <person name="Nazario-Yepiz N."/>
            <person name="Abreu-Goodger C."/>
            <person name="Machado C.A."/>
            <person name="Markow T.A."/>
        </authorList>
    </citation>
    <scope>NUCLEOTIDE SEQUENCE [LARGE SCALE GENOMIC DNA]</scope>
</reference>
<dbReference type="InterPro" id="IPR027417">
    <property type="entry name" value="P-loop_NTPase"/>
</dbReference>
<dbReference type="InterPro" id="IPR012178">
    <property type="entry name" value="RFC1"/>
</dbReference>
<dbReference type="CDD" id="cd18140">
    <property type="entry name" value="HLD_clamp_RFC"/>
    <property type="match status" value="1"/>
</dbReference>
<keyword evidence="4 8" id="KW-0235">DNA replication</keyword>
<feature type="compositionally biased region" description="Basic and acidic residues" evidence="9">
    <location>
        <begin position="521"/>
        <end position="530"/>
    </location>
</feature>
<dbReference type="Pfam" id="PF00533">
    <property type="entry name" value="BRCT"/>
    <property type="match status" value="1"/>
</dbReference>
<feature type="compositionally biased region" description="Polar residues" evidence="9">
    <location>
        <begin position="499"/>
        <end position="520"/>
    </location>
</feature>
<keyword evidence="5 8" id="KW-0547">Nucleotide-binding</keyword>
<dbReference type="PIRSF" id="PIRSF036578">
    <property type="entry name" value="RFC1"/>
    <property type="match status" value="1"/>
</dbReference>
<evidence type="ECO:0000256" key="3">
    <source>
        <dbReference type="ARBA" id="ARBA00020401"/>
    </source>
</evidence>
<feature type="region of interest" description="Disordered" evidence="9">
    <location>
        <begin position="1035"/>
        <end position="1102"/>
    </location>
</feature>
<dbReference type="InterPro" id="IPR008921">
    <property type="entry name" value="DNA_pol3_clamp-load_cplx_C"/>
</dbReference>
<evidence type="ECO:0000256" key="2">
    <source>
        <dbReference type="ARBA" id="ARBA00006116"/>
    </source>
</evidence>
<dbReference type="InterPro" id="IPR013725">
    <property type="entry name" value="DNA_replication_fac_RFC1_C"/>
</dbReference>
<dbReference type="Gene3D" id="3.40.50.300">
    <property type="entry name" value="P-loop containing nucleotide triphosphate hydrolases"/>
    <property type="match status" value="1"/>
</dbReference>
<feature type="compositionally biased region" description="Basic and acidic residues" evidence="9">
    <location>
        <begin position="222"/>
        <end position="284"/>
    </location>
</feature>
<keyword evidence="7 8" id="KW-0539">Nucleus</keyword>
<proteinExistence type="inferred from homology"/>
<dbReference type="Pfam" id="PF25361">
    <property type="entry name" value="AAA_lid_RFC1"/>
    <property type="match status" value="1"/>
</dbReference>
<evidence type="ECO:0000256" key="1">
    <source>
        <dbReference type="ARBA" id="ARBA00004123"/>
    </source>
</evidence>
<evidence type="ECO:0000313" key="11">
    <source>
        <dbReference type="Proteomes" id="UP000694904"/>
    </source>
</evidence>
<dbReference type="RefSeq" id="XP_017873460.1">
    <property type="nucleotide sequence ID" value="XM_018017971.1"/>
</dbReference>
<dbReference type="SMART" id="SM00292">
    <property type="entry name" value="BRCT"/>
    <property type="match status" value="1"/>
</dbReference>
<dbReference type="SUPFAM" id="SSF52113">
    <property type="entry name" value="BRCT domain"/>
    <property type="match status" value="1"/>
</dbReference>
<dbReference type="Gene3D" id="1.10.8.60">
    <property type="match status" value="1"/>
</dbReference>
<reference evidence="11" key="1">
    <citation type="journal article" date="1997" name="Nucleic Acids Res.">
        <title>tRNAscan-SE: a program for improved detection of transfer RNA genes in genomic sequence.</title>
        <authorList>
            <person name="Lowe T.M."/>
            <person name="Eddy S.R."/>
        </authorList>
    </citation>
    <scope>NUCLEOTIDE SEQUENCE [LARGE SCALE GENOMIC DNA]</scope>
</reference>
<accession>A0ABM1Q1X4</accession>
<feature type="compositionally biased region" description="Low complexity" evidence="9">
    <location>
        <begin position="1082"/>
        <end position="1095"/>
    </location>
</feature>
<evidence type="ECO:0000313" key="12">
    <source>
        <dbReference type="RefSeq" id="XP_017873460.1"/>
    </source>
</evidence>
<dbReference type="InterPro" id="IPR003959">
    <property type="entry name" value="ATPase_AAA_core"/>
</dbReference>
<dbReference type="SMART" id="SM00382">
    <property type="entry name" value="AAA"/>
    <property type="match status" value="1"/>
</dbReference>
<evidence type="ECO:0000256" key="5">
    <source>
        <dbReference type="ARBA" id="ARBA00022741"/>
    </source>
</evidence>
<evidence type="ECO:0000256" key="4">
    <source>
        <dbReference type="ARBA" id="ARBA00022705"/>
    </source>
</evidence>
<evidence type="ECO:0000259" key="10">
    <source>
        <dbReference type="PROSITE" id="PS50172"/>
    </source>
</evidence>
<dbReference type="PANTHER" id="PTHR23389:SF6">
    <property type="entry name" value="REPLICATION FACTOR C SUBUNIT 1"/>
    <property type="match status" value="1"/>
</dbReference>
<evidence type="ECO:0000256" key="7">
    <source>
        <dbReference type="ARBA" id="ARBA00023242"/>
    </source>
</evidence>
<protein>
    <recommendedName>
        <fullName evidence="3 8">Replication factor C subunit 1</fullName>
    </recommendedName>
</protein>
<comment type="similarity">
    <text evidence="2 8">Belongs to the activator 1 large subunit family.</text>
</comment>
<dbReference type="CDD" id="cd17752">
    <property type="entry name" value="BRCT_RFC1"/>
    <property type="match status" value="1"/>
</dbReference>
<dbReference type="Pfam" id="PF00004">
    <property type="entry name" value="AAA"/>
    <property type="match status" value="1"/>
</dbReference>
<evidence type="ECO:0000256" key="6">
    <source>
        <dbReference type="ARBA" id="ARBA00022840"/>
    </source>
</evidence>
<evidence type="ECO:0000256" key="8">
    <source>
        <dbReference type="PIRNR" id="PIRNR036578"/>
    </source>
</evidence>
<name>A0ABM1Q1X4_DROAR</name>
<dbReference type="SUPFAM" id="SSF48019">
    <property type="entry name" value="post-AAA+ oligomerization domain-like"/>
    <property type="match status" value="1"/>
</dbReference>
<dbReference type="Gene3D" id="3.40.50.10190">
    <property type="entry name" value="BRCT domain"/>
    <property type="match status" value="1"/>
</dbReference>
<sequence>MRCGIAVEPGVAPMGKQRARQTRRPGNYVWFFGGTCGPTPGTNRLSYSNSYSSSYSYGYSYGILTRPKALGIDSFFKRVPSKKTSDEDATSPPTPAPRKRKALAISSDEDEVPASPQISKHGKELKKSRRIHDAPDNGHATKKPSLSKLKEPPKQLKKVDPTELFGGETTRIEAPKPKERSLIELEDEDIDRSLMEVDVDDLIPSPAASRKRSKASSPTKTPKVEAKTPKVEAKTPKVEAKTPKSEAKTPKSEAKTPKAETKTPKAEAKTTKAKTPKQEKHVDLESSVLSDEERHERKRMAAVLYQKYKNRSSCLNPGSKEIPKGSPDCLKGLTFLVTGILESMERDEAASVIKGFGGRVMTVVGKKLNYLVVGEEAGPKKLAQAEEFHITILSEDGLFDLIREKSGETVKSKSSEVKQEKNSSPKMKNEHEKSNPKVIKEHKEKISPEIKREHEEKSSYKIKRELEEKSSSVKAKQEHEHKSSSKIKKDPDELKYSNGFKQESSSNGLKMKTEQSSSSQIKREPNNNVADVKEEDVSMNIALVDKYKPTSIKDIVGQAGANSNVTKLMNWLSKWYVNHDGKKKLQRPNPWAKNDDGSFYKAALLSGPPGIGKTTTATLVTKELGFDAVEFNASDTRSKRLLKEEVSSLLGNKSLAGYANGKTQAVSKKHVLIMDEVDGMAGNEDRGGMQELIALIKDSSVPIICMCNDRNHPKIRSLVNYCYDLRFQRPRIEQIKGRIMSICFKEKIKMSPGKLEEIIGATNNDIRQTINHIALLSAGEQMPGNPSAAQQVATKDLKLGPWEVVRKVFSAEEHKHMSIFDKCDLFFHDYSMAPLFVQQNYLQVTPQGNRNEILSKVAATADALSLGDMVDKRIRSNSAWSLLPTQAVFSSLLPGEYMCGNFTGQINFPGWLGKNSRSNKRSRLAQELHDHTRICTSGSRQSVRLEYAPHLLANIVRPLAEDGQEGVAAALQVMKDYHLLREDLESLIELSSWPGKKSPMDAVDGRVKAALTRAYNKEVMPYSYSAQATVKKKRAEAAGDEEEAGMLYGEDEEGGQVVHSSEDEDDDKLELDALIKAKKKPAPAAKKASGSGAAKPKAKAKK</sequence>
<dbReference type="InterPro" id="IPR036420">
    <property type="entry name" value="BRCT_dom_sf"/>
</dbReference>
<organism evidence="11 12">
    <name type="scientific">Drosophila arizonae</name>
    <name type="common">Fruit fly</name>
    <dbReference type="NCBI Taxonomy" id="7263"/>
    <lineage>
        <taxon>Eukaryota</taxon>
        <taxon>Metazoa</taxon>
        <taxon>Ecdysozoa</taxon>
        <taxon>Arthropoda</taxon>
        <taxon>Hexapoda</taxon>
        <taxon>Insecta</taxon>
        <taxon>Pterygota</taxon>
        <taxon>Neoptera</taxon>
        <taxon>Endopterygota</taxon>
        <taxon>Diptera</taxon>
        <taxon>Brachycera</taxon>
        <taxon>Muscomorpha</taxon>
        <taxon>Ephydroidea</taxon>
        <taxon>Drosophilidae</taxon>
        <taxon>Drosophila</taxon>
    </lineage>
</organism>
<dbReference type="InterPro" id="IPR001357">
    <property type="entry name" value="BRCT_dom"/>
</dbReference>
<dbReference type="Pfam" id="PF08519">
    <property type="entry name" value="RFC1"/>
    <property type="match status" value="1"/>
</dbReference>
<keyword evidence="11" id="KW-1185">Reference proteome</keyword>
<feature type="compositionally biased region" description="Basic and acidic residues" evidence="9">
    <location>
        <begin position="148"/>
        <end position="161"/>
    </location>
</feature>
<dbReference type="Proteomes" id="UP000694904">
    <property type="component" value="Chromosome 2"/>
</dbReference>
<reference evidence="12" key="3">
    <citation type="submission" date="2025-08" db="UniProtKB">
        <authorList>
            <consortium name="RefSeq"/>
        </authorList>
    </citation>
    <scope>IDENTIFICATION</scope>
    <source>
        <tissue evidence="12">Whole organism</tissue>
    </source>
</reference>
<feature type="compositionally biased region" description="Acidic residues" evidence="9">
    <location>
        <begin position="1038"/>
        <end position="1054"/>
    </location>
</feature>
<evidence type="ECO:0000256" key="9">
    <source>
        <dbReference type="SAM" id="MobiDB-lite"/>
    </source>
</evidence>
<dbReference type="GeneID" id="108620931"/>
<feature type="region of interest" description="Disordered" evidence="9">
    <location>
        <begin position="409"/>
        <end position="530"/>
    </location>
</feature>
<dbReference type="InterPro" id="IPR003593">
    <property type="entry name" value="AAA+_ATPase"/>
</dbReference>
<dbReference type="SUPFAM" id="SSF52540">
    <property type="entry name" value="P-loop containing nucleoside triphosphate hydrolases"/>
    <property type="match status" value="1"/>
</dbReference>
<gene>
    <name evidence="12" type="primary">LOC108620931</name>
</gene>
<comment type="subcellular location">
    <subcellularLocation>
        <location evidence="1 8">Nucleus</location>
    </subcellularLocation>
</comment>
<dbReference type="Gene3D" id="1.20.272.10">
    <property type="match status" value="1"/>
</dbReference>
<dbReference type="PANTHER" id="PTHR23389">
    <property type="entry name" value="CHROMOSOME TRANSMISSION FIDELITY FACTOR 18"/>
    <property type="match status" value="1"/>
</dbReference>
<keyword evidence="6 8" id="KW-0067">ATP-binding</keyword>
<feature type="region of interest" description="Disordered" evidence="9">
    <location>
        <begin position="80"/>
        <end position="295"/>
    </location>
</feature>